<dbReference type="Proteomes" id="UP000321295">
    <property type="component" value="Unassembled WGS sequence"/>
</dbReference>
<feature type="non-terminal residue" evidence="1">
    <location>
        <position position="84"/>
    </location>
</feature>
<protein>
    <submittedName>
        <fullName evidence="1">Phage portal protein</fullName>
    </submittedName>
</protein>
<name>A0AB74M6U2_ECOLX</name>
<dbReference type="RefSeq" id="WP_148712193.1">
    <property type="nucleotide sequence ID" value="NZ_VRXD01000459.1"/>
</dbReference>
<dbReference type="AlphaFoldDB" id="A0AB74M6U2"/>
<evidence type="ECO:0000313" key="2">
    <source>
        <dbReference type="Proteomes" id="UP000321295"/>
    </source>
</evidence>
<dbReference type="GO" id="GO:0005198">
    <property type="term" value="F:structural molecule activity"/>
    <property type="evidence" value="ECO:0007669"/>
    <property type="project" value="InterPro"/>
</dbReference>
<feature type="non-terminal residue" evidence="1">
    <location>
        <position position="1"/>
    </location>
</feature>
<accession>A0AB74M6U2</accession>
<dbReference type="GO" id="GO:0019068">
    <property type="term" value="P:virion assembly"/>
    <property type="evidence" value="ECO:0007669"/>
    <property type="project" value="InterPro"/>
</dbReference>
<sequence>IFVQPVWDTESTQLFRTRFKAVSPKRVDTPGHGIGNRFLRAGVEVDRYGRAVAYHICEDDFPRSGSGRWERIPRELPTGRPAML</sequence>
<comment type="caution">
    <text evidence="1">The sequence shown here is derived from an EMBL/GenBank/DDBJ whole genome shotgun (WGS) entry which is preliminary data.</text>
</comment>
<proteinExistence type="predicted"/>
<dbReference type="EMBL" id="VRXD01000459">
    <property type="protein sequence ID" value="TXQ17760.1"/>
    <property type="molecule type" value="Genomic_DNA"/>
</dbReference>
<dbReference type="InterPro" id="IPR006429">
    <property type="entry name" value="Phage_lambda_portal"/>
</dbReference>
<organism evidence="1 2">
    <name type="scientific">Escherichia coli</name>
    <dbReference type="NCBI Taxonomy" id="562"/>
    <lineage>
        <taxon>Bacteria</taxon>
        <taxon>Pseudomonadati</taxon>
        <taxon>Pseudomonadota</taxon>
        <taxon>Gammaproteobacteria</taxon>
        <taxon>Enterobacterales</taxon>
        <taxon>Enterobacteriaceae</taxon>
        <taxon>Escherichia</taxon>
    </lineage>
</organism>
<evidence type="ECO:0000313" key="1">
    <source>
        <dbReference type="EMBL" id="TXQ17760.1"/>
    </source>
</evidence>
<dbReference type="Pfam" id="PF05136">
    <property type="entry name" value="Phage_portal_2"/>
    <property type="match status" value="1"/>
</dbReference>
<gene>
    <name evidence="1" type="ORF">FV293_29605</name>
</gene>
<reference evidence="1 2" key="1">
    <citation type="submission" date="2019-08" db="EMBL/GenBank/DDBJ databases">
        <title>Whole genome analysis of cultivated E. coli strains isolated from CD patients and healthy donors.</title>
        <authorList>
            <person name="Siniagina M.N."/>
            <person name="Markelova M.I."/>
            <person name="Laikov A.V."/>
            <person name="Boulygina E.A."/>
            <person name="Khusnutdinova D.R."/>
            <person name="Kharchenko A."/>
            <person name="Grigoryeva T.V."/>
        </authorList>
    </citation>
    <scope>NUCLEOTIDE SEQUENCE [LARGE SCALE GENOMIC DNA]</scope>
    <source>
        <strain evidence="1 2">1_45_11</strain>
    </source>
</reference>